<dbReference type="InterPro" id="IPR029026">
    <property type="entry name" value="tRNA_m1G_MTases_N"/>
</dbReference>
<dbReference type="EMBL" id="JAGSHT010000018">
    <property type="protein sequence ID" value="MBZ2198358.1"/>
    <property type="molecule type" value="Genomic_DNA"/>
</dbReference>
<comment type="caution">
    <text evidence="4">The sequence shown here is derived from an EMBL/GenBank/DDBJ whole genome shotgun (WGS) entry which is preliminary data.</text>
</comment>
<dbReference type="InterPro" id="IPR029028">
    <property type="entry name" value="Alpha/beta_knot_MTases"/>
</dbReference>
<dbReference type="Gene3D" id="3.40.1280.10">
    <property type="match status" value="1"/>
</dbReference>
<keyword evidence="5" id="KW-1185">Reference proteome</keyword>
<dbReference type="PANTHER" id="PTHR43191:SF2">
    <property type="entry name" value="RRNA METHYLTRANSFERASE 3, MITOCHONDRIAL"/>
    <property type="match status" value="1"/>
</dbReference>
<evidence type="ECO:0000313" key="4">
    <source>
        <dbReference type="EMBL" id="MBZ2198358.1"/>
    </source>
</evidence>
<keyword evidence="2" id="KW-0808">Transferase</keyword>
<reference evidence="4 5" key="1">
    <citation type="submission" date="2021-04" db="EMBL/GenBank/DDBJ databases">
        <title>Ruania sp. nov., isolated from sandy soil of mangrove forest.</title>
        <authorList>
            <person name="Ge X."/>
            <person name="Huang R."/>
            <person name="Liu W."/>
        </authorList>
    </citation>
    <scope>NUCLEOTIDE SEQUENCE [LARGE SCALE GENOMIC DNA]</scope>
    <source>
        <strain evidence="4 5">N2-46</strain>
    </source>
</reference>
<organism evidence="4 5">
    <name type="scientific">Occultella gossypii</name>
    <dbReference type="NCBI Taxonomy" id="2800820"/>
    <lineage>
        <taxon>Bacteria</taxon>
        <taxon>Bacillati</taxon>
        <taxon>Actinomycetota</taxon>
        <taxon>Actinomycetes</taxon>
        <taxon>Micrococcales</taxon>
        <taxon>Ruaniaceae</taxon>
        <taxon>Occultella</taxon>
    </lineage>
</organism>
<dbReference type="InterPro" id="IPR001537">
    <property type="entry name" value="SpoU_MeTrfase"/>
</dbReference>
<proteinExistence type="predicted"/>
<protein>
    <submittedName>
        <fullName evidence="4">rRNA methyltransferase</fullName>
    </submittedName>
</protein>
<dbReference type="GO" id="GO:0032259">
    <property type="term" value="P:methylation"/>
    <property type="evidence" value="ECO:0007669"/>
    <property type="project" value="UniProtKB-KW"/>
</dbReference>
<dbReference type="Proteomes" id="UP000826651">
    <property type="component" value="Unassembled WGS sequence"/>
</dbReference>
<feature type="domain" description="tRNA/rRNA methyltransferase SpoU type" evidence="3">
    <location>
        <begin position="69"/>
        <end position="205"/>
    </location>
</feature>
<evidence type="ECO:0000256" key="1">
    <source>
        <dbReference type="ARBA" id="ARBA00022603"/>
    </source>
</evidence>
<dbReference type="GO" id="GO:0008168">
    <property type="term" value="F:methyltransferase activity"/>
    <property type="evidence" value="ECO:0007669"/>
    <property type="project" value="UniProtKB-KW"/>
</dbReference>
<dbReference type="InterPro" id="IPR051259">
    <property type="entry name" value="rRNA_Methyltransferase"/>
</dbReference>
<evidence type="ECO:0000313" key="5">
    <source>
        <dbReference type="Proteomes" id="UP000826651"/>
    </source>
</evidence>
<dbReference type="PANTHER" id="PTHR43191">
    <property type="entry name" value="RRNA METHYLTRANSFERASE 3"/>
    <property type="match status" value="1"/>
</dbReference>
<keyword evidence="1 4" id="KW-0489">Methyltransferase</keyword>
<evidence type="ECO:0000256" key="2">
    <source>
        <dbReference type="ARBA" id="ARBA00022679"/>
    </source>
</evidence>
<gene>
    <name evidence="4" type="ORF">KCQ71_19565</name>
</gene>
<dbReference type="Pfam" id="PF00588">
    <property type="entry name" value="SpoU_methylase"/>
    <property type="match status" value="1"/>
</dbReference>
<name>A0ABS7SEQ7_9MICO</name>
<evidence type="ECO:0000259" key="3">
    <source>
        <dbReference type="Pfam" id="PF00588"/>
    </source>
</evidence>
<dbReference type="SUPFAM" id="SSF75217">
    <property type="entry name" value="alpha/beta knot"/>
    <property type="match status" value="1"/>
</dbReference>
<accession>A0ABS7SEQ7</accession>
<sequence>MARGILPHVEDNEAVGVGPWPGDPAEWPDDPRLDPELLAAGDARNVVDAYRYWRLEAIVADLDTRRHPFHVAIENWGRDFNIGSVVRTANAFAAAQVHIIGRRRWNRRGAMVTDRYQHLRHHEDVGAFAAWAAAEALPIVGVDNIEGSVPIEGRPLPPACVLLFGEESQGLTPAAQEASEVIVHITQYGSTRSINAGAAAAIAMHQWIVQHAH</sequence>